<reference evidence="1 2" key="1">
    <citation type="journal article" date="2016" name="Genome Announc.">
        <title>Draft Genome Sequence of the Anaerobic Ammonium-Oxidizing Bacterium 'Candidatus Brocadia sp. 40'.</title>
        <authorList>
            <person name="Ali M."/>
            <person name="Haroon M.F."/>
            <person name="Narita Y."/>
            <person name="Zhang L."/>
            <person name="Rangel Shaw D."/>
            <person name="Okabe S."/>
            <person name="Saikaly P.E."/>
        </authorList>
    </citation>
    <scope>NUCLEOTIDE SEQUENCE [LARGE SCALE GENOMIC DNA]</scope>
    <source>
        <strain evidence="1 2">40</strain>
    </source>
</reference>
<keyword evidence="2" id="KW-1185">Reference proteome</keyword>
<dbReference type="Pfam" id="PF13370">
    <property type="entry name" value="Fer4_13"/>
    <property type="match status" value="1"/>
</dbReference>
<dbReference type="AlphaFoldDB" id="A0A1V6M214"/>
<gene>
    <name evidence="1" type="ORF">BIY37_03305</name>
</gene>
<dbReference type="RefSeq" id="WP_070066409.1">
    <property type="nucleotide sequence ID" value="NZ_MJUW02000037.1"/>
</dbReference>
<comment type="caution">
    <text evidence="1">The sequence shown here is derived from an EMBL/GenBank/DDBJ whole genome shotgun (WGS) entry which is preliminary data.</text>
</comment>
<protein>
    <recommendedName>
        <fullName evidence="3">4Fe-4S ferredoxin-type domain-containing protein</fullName>
    </recommendedName>
</protein>
<evidence type="ECO:0000313" key="2">
    <source>
        <dbReference type="Proteomes" id="UP000242219"/>
    </source>
</evidence>
<dbReference type="Proteomes" id="UP000242219">
    <property type="component" value="Unassembled WGS sequence"/>
</dbReference>
<organism evidence="1 2">
    <name type="scientific">Candidatus Brocadia sapporoensis</name>
    <dbReference type="NCBI Taxonomy" id="392547"/>
    <lineage>
        <taxon>Bacteria</taxon>
        <taxon>Pseudomonadati</taxon>
        <taxon>Planctomycetota</taxon>
        <taxon>Candidatus Brocadiia</taxon>
        <taxon>Candidatus Brocadiales</taxon>
        <taxon>Candidatus Brocadiaceae</taxon>
        <taxon>Candidatus Brocadia</taxon>
    </lineage>
</organism>
<accession>A0A1V6M214</accession>
<dbReference type="Gene3D" id="3.30.70.20">
    <property type="match status" value="1"/>
</dbReference>
<evidence type="ECO:0000313" key="1">
    <source>
        <dbReference type="EMBL" id="OQD46432.1"/>
    </source>
</evidence>
<name>A0A1V6M214_9BACT</name>
<evidence type="ECO:0008006" key="3">
    <source>
        <dbReference type="Google" id="ProtNLM"/>
    </source>
</evidence>
<proteinExistence type="predicted"/>
<sequence>MPLVWFEGDCIKCAMCAEEAPKVFVFVENVGPQVKTEIDIAAHGEDIKRAAQFCPTGCIKYSL</sequence>
<dbReference type="SUPFAM" id="SSF54862">
    <property type="entry name" value="4Fe-4S ferredoxins"/>
    <property type="match status" value="1"/>
</dbReference>
<dbReference type="EMBL" id="MJUW02000037">
    <property type="protein sequence ID" value="OQD46432.1"/>
    <property type="molecule type" value="Genomic_DNA"/>
</dbReference>